<dbReference type="Proteomes" id="UP000318437">
    <property type="component" value="Unassembled WGS sequence"/>
</dbReference>
<evidence type="ECO:0000313" key="2">
    <source>
        <dbReference type="Proteomes" id="UP000318437"/>
    </source>
</evidence>
<organism evidence="1 2">
    <name type="scientific">Bythopirellula polymerisocia</name>
    <dbReference type="NCBI Taxonomy" id="2528003"/>
    <lineage>
        <taxon>Bacteria</taxon>
        <taxon>Pseudomonadati</taxon>
        <taxon>Planctomycetota</taxon>
        <taxon>Planctomycetia</taxon>
        <taxon>Pirellulales</taxon>
        <taxon>Lacipirellulaceae</taxon>
        <taxon>Bythopirellula</taxon>
    </lineage>
</organism>
<accession>A0A5C6CYM8</accession>
<sequence length="57" mass="6062">MHANPSDLPAPANSDYHSIGEILPAVLARYGIDEEPKDSFACLGCLQGADYSVLVTQ</sequence>
<dbReference type="AlphaFoldDB" id="A0A5C6CYM8"/>
<gene>
    <name evidence="1" type="ORF">Pla144_02760</name>
</gene>
<proteinExistence type="predicted"/>
<protein>
    <submittedName>
        <fullName evidence="1">Uncharacterized protein</fullName>
    </submittedName>
</protein>
<comment type="caution">
    <text evidence="1">The sequence shown here is derived from an EMBL/GenBank/DDBJ whole genome shotgun (WGS) entry which is preliminary data.</text>
</comment>
<dbReference type="RefSeq" id="WP_197530310.1">
    <property type="nucleotide sequence ID" value="NZ_SJPS01000001.1"/>
</dbReference>
<reference evidence="1 2" key="1">
    <citation type="submission" date="2019-02" db="EMBL/GenBank/DDBJ databases">
        <title>Deep-cultivation of Planctomycetes and their phenomic and genomic characterization uncovers novel biology.</title>
        <authorList>
            <person name="Wiegand S."/>
            <person name="Jogler M."/>
            <person name="Boedeker C."/>
            <person name="Pinto D."/>
            <person name="Vollmers J."/>
            <person name="Rivas-Marin E."/>
            <person name="Kohn T."/>
            <person name="Peeters S.H."/>
            <person name="Heuer A."/>
            <person name="Rast P."/>
            <person name="Oberbeckmann S."/>
            <person name="Bunk B."/>
            <person name="Jeske O."/>
            <person name="Meyerdierks A."/>
            <person name="Storesund J.E."/>
            <person name="Kallscheuer N."/>
            <person name="Luecker S."/>
            <person name="Lage O.M."/>
            <person name="Pohl T."/>
            <person name="Merkel B.J."/>
            <person name="Hornburger P."/>
            <person name="Mueller R.-W."/>
            <person name="Bruemmer F."/>
            <person name="Labrenz M."/>
            <person name="Spormann A.M."/>
            <person name="Op Den Camp H."/>
            <person name="Overmann J."/>
            <person name="Amann R."/>
            <person name="Jetten M.S.M."/>
            <person name="Mascher T."/>
            <person name="Medema M.H."/>
            <person name="Devos D.P."/>
            <person name="Kaster A.-K."/>
            <person name="Ovreas L."/>
            <person name="Rohde M."/>
            <person name="Galperin M.Y."/>
            <person name="Jogler C."/>
        </authorList>
    </citation>
    <scope>NUCLEOTIDE SEQUENCE [LARGE SCALE GENOMIC DNA]</scope>
    <source>
        <strain evidence="1 2">Pla144</strain>
    </source>
</reference>
<keyword evidence="2" id="KW-1185">Reference proteome</keyword>
<evidence type="ECO:0000313" key="1">
    <source>
        <dbReference type="EMBL" id="TWU29498.1"/>
    </source>
</evidence>
<name>A0A5C6CYM8_9BACT</name>
<dbReference type="EMBL" id="SJPS01000001">
    <property type="protein sequence ID" value="TWU29498.1"/>
    <property type="molecule type" value="Genomic_DNA"/>
</dbReference>